<feature type="region of interest" description="Disordered" evidence="1">
    <location>
        <begin position="1"/>
        <end position="42"/>
    </location>
</feature>
<gene>
    <name evidence="2" type="ORF">V6N11_005837</name>
</gene>
<dbReference type="Proteomes" id="UP001396334">
    <property type="component" value="Unassembled WGS sequence"/>
</dbReference>
<feature type="compositionally biased region" description="Basic and acidic residues" evidence="1">
    <location>
        <begin position="11"/>
        <end position="22"/>
    </location>
</feature>
<reference evidence="2 3" key="1">
    <citation type="journal article" date="2024" name="G3 (Bethesda)">
        <title>Genome assembly of Hibiscus sabdariffa L. provides insights into metabolisms of medicinal natural products.</title>
        <authorList>
            <person name="Kim T."/>
        </authorList>
    </citation>
    <scope>NUCLEOTIDE SEQUENCE [LARGE SCALE GENOMIC DNA]</scope>
    <source>
        <strain evidence="2">TK-2024</strain>
        <tissue evidence="2">Old leaves</tissue>
    </source>
</reference>
<sequence>MMPFWRSKMVKNKDGVEPDRQAEGLGRCRSNDGGWASAPGSMMENGKRYEVQHESFVKKEHETKITL</sequence>
<protein>
    <submittedName>
        <fullName evidence="2">Uncharacterized protein</fullName>
    </submittedName>
</protein>
<keyword evidence="3" id="KW-1185">Reference proteome</keyword>
<evidence type="ECO:0000313" key="2">
    <source>
        <dbReference type="EMBL" id="KAK9014688.1"/>
    </source>
</evidence>
<comment type="caution">
    <text evidence="2">The sequence shown here is derived from an EMBL/GenBank/DDBJ whole genome shotgun (WGS) entry which is preliminary data.</text>
</comment>
<proteinExistence type="predicted"/>
<organism evidence="2 3">
    <name type="scientific">Hibiscus sabdariffa</name>
    <name type="common">roselle</name>
    <dbReference type="NCBI Taxonomy" id="183260"/>
    <lineage>
        <taxon>Eukaryota</taxon>
        <taxon>Viridiplantae</taxon>
        <taxon>Streptophyta</taxon>
        <taxon>Embryophyta</taxon>
        <taxon>Tracheophyta</taxon>
        <taxon>Spermatophyta</taxon>
        <taxon>Magnoliopsida</taxon>
        <taxon>eudicotyledons</taxon>
        <taxon>Gunneridae</taxon>
        <taxon>Pentapetalae</taxon>
        <taxon>rosids</taxon>
        <taxon>malvids</taxon>
        <taxon>Malvales</taxon>
        <taxon>Malvaceae</taxon>
        <taxon>Malvoideae</taxon>
        <taxon>Hibiscus</taxon>
    </lineage>
</organism>
<name>A0ABR2RNW8_9ROSI</name>
<evidence type="ECO:0000256" key="1">
    <source>
        <dbReference type="SAM" id="MobiDB-lite"/>
    </source>
</evidence>
<dbReference type="EMBL" id="JBBPBN010000021">
    <property type="protein sequence ID" value="KAK9014688.1"/>
    <property type="molecule type" value="Genomic_DNA"/>
</dbReference>
<accession>A0ABR2RNW8</accession>
<evidence type="ECO:0000313" key="3">
    <source>
        <dbReference type="Proteomes" id="UP001396334"/>
    </source>
</evidence>